<evidence type="ECO:0000313" key="3">
    <source>
        <dbReference type="Proteomes" id="UP001596037"/>
    </source>
</evidence>
<organism evidence="2 3">
    <name type="scientific">Caenimonas terrae</name>
    <dbReference type="NCBI Taxonomy" id="696074"/>
    <lineage>
        <taxon>Bacteria</taxon>
        <taxon>Pseudomonadati</taxon>
        <taxon>Pseudomonadota</taxon>
        <taxon>Betaproteobacteria</taxon>
        <taxon>Burkholderiales</taxon>
        <taxon>Comamonadaceae</taxon>
        <taxon>Caenimonas</taxon>
    </lineage>
</organism>
<gene>
    <name evidence="2" type="ORF">ACFPOE_07940</name>
</gene>
<keyword evidence="1" id="KW-0472">Membrane</keyword>
<comment type="caution">
    <text evidence="2">The sequence shown here is derived from an EMBL/GenBank/DDBJ whole genome shotgun (WGS) entry which is preliminary data.</text>
</comment>
<dbReference type="EMBL" id="JBHSMF010000006">
    <property type="protein sequence ID" value="MFC5497461.1"/>
    <property type="molecule type" value="Genomic_DNA"/>
</dbReference>
<proteinExistence type="predicted"/>
<protein>
    <recommendedName>
        <fullName evidence="4">DUF3592 domain-containing protein</fullName>
    </recommendedName>
</protein>
<evidence type="ECO:0000256" key="1">
    <source>
        <dbReference type="SAM" id="Phobius"/>
    </source>
</evidence>
<reference evidence="3" key="1">
    <citation type="journal article" date="2019" name="Int. J. Syst. Evol. Microbiol.">
        <title>The Global Catalogue of Microorganisms (GCM) 10K type strain sequencing project: providing services to taxonomists for standard genome sequencing and annotation.</title>
        <authorList>
            <consortium name="The Broad Institute Genomics Platform"/>
            <consortium name="The Broad Institute Genome Sequencing Center for Infectious Disease"/>
            <person name="Wu L."/>
            <person name="Ma J."/>
        </authorList>
    </citation>
    <scope>NUCLEOTIDE SEQUENCE [LARGE SCALE GENOMIC DNA]</scope>
    <source>
        <strain evidence="3">CCUG 57401</strain>
    </source>
</reference>
<sequence length="296" mass="32397">MRPGRVLATRRAGWLLACALSAALAGAAGWRLWHFWQTAWSMPLAASLSEIHFPAQVFNEGGALERPYNKAAVGLSLLAFLATLITALLRRGVDGRPRAIITLVGGGCVAMMLLTAWAMQSDSQVNGGIRKLADDGNFAELERIARRRPELPYGRYIGAQALVLAGKGEQLQRDYGPWLQDWGRRAAREGYVGPGMTGRELPYWEGMSASPRVMRALELLAFGHGTSVFSSEYEARVQRDTLVARRQGLPVGLGFALFAGLAAMAALRARELGRRIQEFERRRAMFEADSTQPAGI</sequence>
<accession>A0ABW0N9W1</accession>
<dbReference type="RefSeq" id="WP_376849542.1">
    <property type="nucleotide sequence ID" value="NZ_JBHSMF010000006.1"/>
</dbReference>
<feature type="transmembrane region" description="Helical" evidence="1">
    <location>
        <begin position="12"/>
        <end position="33"/>
    </location>
</feature>
<feature type="transmembrane region" description="Helical" evidence="1">
    <location>
        <begin position="101"/>
        <end position="119"/>
    </location>
</feature>
<name>A0ABW0N9W1_9BURK</name>
<evidence type="ECO:0008006" key="4">
    <source>
        <dbReference type="Google" id="ProtNLM"/>
    </source>
</evidence>
<keyword evidence="1" id="KW-1133">Transmembrane helix</keyword>
<evidence type="ECO:0000313" key="2">
    <source>
        <dbReference type="EMBL" id="MFC5497461.1"/>
    </source>
</evidence>
<keyword evidence="1" id="KW-0812">Transmembrane</keyword>
<feature type="transmembrane region" description="Helical" evidence="1">
    <location>
        <begin position="71"/>
        <end position="89"/>
    </location>
</feature>
<feature type="transmembrane region" description="Helical" evidence="1">
    <location>
        <begin position="248"/>
        <end position="267"/>
    </location>
</feature>
<keyword evidence="3" id="KW-1185">Reference proteome</keyword>
<dbReference type="Proteomes" id="UP001596037">
    <property type="component" value="Unassembled WGS sequence"/>
</dbReference>